<sequence>MSVSRSRKPPPRLLRVSHATFASQSISTAPPSALARTMAHHVLLLSSALLLPSRPPLRVEATRRAPSRACVLSIAERERAVATLAIVRPAELEEAECELNHLDFCDMENGRIVLLRHGESEWNAGLPRFTGWSDVGLSARGVEQAAAAGRILLDHEVCFEQVHVSNLKRTIKTAWTVLEAMDTFTVPIVQSWRLNERMYGALTGLDKVATERVLGEAGFEELRLDPPPLDDENSCFDPSRNPAFRSVPAEALPKKESFADTRGRVLPYWEEELLPKALSGQDVLIVSSKNLLRSLFMAITDLPEQVLLHLDIPNCQPLMYDPKSQTLQLMLPGGKLQPWPLQPVGQKQSQLTKEESNILPNRSYFEGRKTGQDDLPGAETPTVAR</sequence>
<name>A0AB34JJG7_PRYPA</name>
<feature type="region of interest" description="Disordered" evidence="7">
    <location>
        <begin position="340"/>
        <end position="385"/>
    </location>
</feature>
<keyword evidence="9" id="KW-1185">Reference proteome</keyword>
<dbReference type="SUPFAM" id="SSF53254">
    <property type="entry name" value="Phosphoglycerate mutase-like"/>
    <property type="match status" value="1"/>
</dbReference>
<dbReference type="NCBIfam" id="TIGR01258">
    <property type="entry name" value="pgm_1"/>
    <property type="match status" value="1"/>
</dbReference>
<evidence type="ECO:0000256" key="5">
    <source>
        <dbReference type="PIRSR" id="PIRSR613078-2"/>
    </source>
</evidence>
<dbReference type="InterPro" id="IPR029033">
    <property type="entry name" value="His_PPase_superfam"/>
</dbReference>
<evidence type="ECO:0000256" key="2">
    <source>
        <dbReference type="ARBA" id="ARBA00023152"/>
    </source>
</evidence>
<evidence type="ECO:0000256" key="3">
    <source>
        <dbReference type="ARBA" id="ARBA00023235"/>
    </source>
</evidence>
<comment type="similarity">
    <text evidence="1 6">Belongs to the phosphoglycerate mutase family. BPG-dependent PGAM subfamily.</text>
</comment>
<dbReference type="GO" id="GO:0006096">
    <property type="term" value="P:glycolytic process"/>
    <property type="evidence" value="ECO:0007669"/>
    <property type="project" value="UniProtKB-KW"/>
</dbReference>
<dbReference type="Proteomes" id="UP001515480">
    <property type="component" value="Unassembled WGS sequence"/>
</dbReference>
<dbReference type="SMART" id="SM00855">
    <property type="entry name" value="PGAM"/>
    <property type="match status" value="1"/>
</dbReference>
<dbReference type="EC" id="5.4.2.11" evidence="6"/>
<protein>
    <recommendedName>
        <fullName evidence="6">Phosphoglycerate mutase</fullName>
        <ecNumber evidence="6">5.4.2.11</ecNumber>
    </recommendedName>
</protein>
<evidence type="ECO:0000256" key="7">
    <source>
        <dbReference type="SAM" id="MobiDB-lite"/>
    </source>
</evidence>
<accession>A0AB34JJG7</accession>
<dbReference type="AlphaFoldDB" id="A0AB34JJG7"/>
<evidence type="ECO:0000256" key="1">
    <source>
        <dbReference type="ARBA" id="ARBA00006717"/>
    </source>
</evidence>
<dbReference type="InterPro" id="IPR005952">
    <property type="entry name" value="Phosphogly_mut1"/>
</dbReference>
<evidence type="ECO:0000256" key="6">
    <source>
        <dbReference type="RuleBase" id="RU004511"/>
    </source>
</evidence>
<evidence type="ECO:0000313" key="8">
    <source>
        <dbReference type="EMBL" id="KAL1521546.1"/>
    </source>
</evidence>
<comment type="caution">
    <text evidence="8">The sequence shown here is derived from an EMBL/GenBank/DDBJ whole genome shotgun (WGS) entry which is preliminary data.</text>
</comment>
<proteinExistence type="inferred from homology"/>
<comment type="catalytic activity">
    <reaction evidence="6">
        <text>(2R)-2-phosphoglycerate = (2R)-3-phosphoglycerate</text>
        <dbReference type="Rhea" id="RHEA:15901"/>
        <dbReference type="ChEBI" id="CHEBI:58272"/>
        <dbReference type="ChEBI" id="CHEBI:58289"/>
        <dbReference type="EC" id="5.4.2.11"/>
    </reaction>
</comment>
<dbReference type="Gene3D" id="3.40.50.1240">
    <property type="entry name" value="Phosphoglycerate mutase-like"/>
    <property type="match status" value="1"/>
</dbReference>
<feature type="binding site" evidence="5">
    <location>
        <begin position="116"/>
        <end position="123"/>
    </location>
    <ligand>
        <name>substrate</name>
    </ligand>
</feature>
<feature type="binding site" evidence="5">
    <location>
        <position position="169"/>
    </location>
    <ligand>
        <name>substrate</name>
    </ligand>
</feature>
<feature type="binding site" evidence="5">
    <location>
        <begin position="196"/>
        <end position="199"/>
    </location>
    <ligand>
        <name>substrate</name>
    </ligand>
</feature>
<dbReference type="InterPro" id="IPR001345">
    <property type="entry name" value="PG/BPGM_mutase_AS"/>
</dbReference>
<dbReference type="GO" id="GO:0004619">
    <property type="term" value="F:phosphoglycerate mutase activity"/>
    <property type="evidence" value="ECO:0007669"/>
    <property type="project" value="UniProtKB-EC"/>
</dbReference>
<keyword evidence="3 6" id="KW-0413">Isomerase</keyword>
<feature type="binding site" evidence="5">
    <location>
        <begin position="130"/>
        <end position="131"/>
    </location>
    <ligand>
        <name>substrate</name>
    </ligand>
</feature>
<dbReference type="EMBL" id="JBGBPQ010000007">
    <property type="protein sequence ID" value="KAL1521546.1"/>
    <property type="molecule type" value="Genomic_DNA"/>
</dbReference>
<dbReference type="InterPro" id="IPR013078">
    <property type="entry name" value="His_Pase_superF_clade-1"/>
</dbReference>
<reference evidence="8 9" key="1">
    <citation type="journal article" date="2024" name="Science">
        <title>Giant polyketide synthase enzymes in the biosynthesis of giant marine polyether toxins.</title>
        <authorList>
            <person name="Fallon T.R."/>
            <person name="Shende V.V."/>
            <person name="Wierzbicki I.H."/>
            <person name="Pendleton A.L."/>
            <person name="Watervoot N.F."/>
            <person name="Auber R.P."/>
            <person name="Gonzalez D.J."/>
            <person name="Wisecaver J.H."/>
            <person name="Moore B.S."/>
        </authorList>
    </citation>
    <scope>NUCLEOTIDE SEQUENCE [LARGE SCALE GENOMIC DNA]</scope>
    <source>
        <strain evidence="8 9">12B1</strain>
    </source>
</reference>
<dbReference type="CDD" id="cd07067">
    <property type="entry name" value="HP_PGM_like"/>
    <property type="match status" value="1"/>
</dbReference>
<dbReference type="PANTHER" id="PTHR11931">
    <property type="entry name" value="PHOSPHOGLYCERATE MUTASE"/>
    <property type="match status" value="1"/>
</dbReference>
<evidence type="ECO:0000256" key="4">
    <source>
        <dbReference type="PIRSR" id="PIRSR613078-1"/>
    </source>
</evidence>
<evidence type="ECO:0000313" key="9">
    <source>
        <dbReference type="Proteomes" id="UP001515480"/>
    </source>
</evidence>
<feature type="binding site" evidence="5">
    <location>
        <position position="207"/>
    </location>
    <ligand>
        <name>substrate</name>
    </ligand>
</feature>
<organism evidence="8 9">
    <name type="scientific">Prymnesium parvum</name>
    <name type="common">Toxic golden alga</name>
    <dbReference type="NCBI Taxonomy" id="97485"/>
    <lineage>
        <taxon>Eukaryota</taxon>
        <taxon>Haptista</taxon>
        <taxon>Haptophyta</taxon>
        <taxon>Prymnesiophyceae</taxon>
        <taxon>Prymnesiales</taxon>
        <taxon>Prymnesiaceae</taxon>
        <taxon>Prymnesium</taxon>
    </lineage>
</organism>
<gene>
    <name evidence="8" type="ORF">AB1Y20_021205</name>
</gene>
<keyword evidence="2 6" id="KW-0324">Glycolysis</keyword>
<feature type="active site" description="Proton donor/acceptor" evidence="4">
    <location>
        <position position="196"/>
    </location>
</feature>
<dbReference type="PROSITE" id="PS00175">
    <property type="entry name" value="PG_MUTASE"/>
    <property type="match status" value="1"/>
</dbReference>
<feature type="active site" description="Tele-phosphohistidine intermediate" evidence="4">
    <location>
        <position position="117"/>
    </location>
</feature>
<dbReference type="Pfam" id="PF00300">
    <property type="entry name" value="His_Phos_1"/>
    <property type="match status" value="2"/>
</dbReference>